<accession>A0A0F8Z670</accession>
<feature type="non-terminal residue" evidence="1">
    <location>
        <position position="1"/>
    </location>
</feature>
<evidence type="ECO:0000313" key="1">
    <source>
        <dbReference type="EMBL" id="KKK89253.1"/>
    </source>
</evidence>
<dbReference type="AlphaFoldDB" id="A0A0F8Z670"/>
<proteinExistence type="predicted"/>
<sequence length="38" mass="4709">EFFKIIDKQDIARVSKTKWRSVLNSYFEYVKEIKEKIE</sequence>
<dbReference type="EMBL" id="LAZR01049611">
    <property type="protein sequence ID" value="KKK89253.1"/>
    <property type="molecule type" value="Genomic_DNA"/>
</dbReference>
<gene>
    <name evidence="1" type="ORF">LCGC14_2734990</name>
</gene>
<protein>
    <submittedName>
        <fullName evidence="1">Uncharacterized protein</fullName>
    </submittedName>
</protein>
<reference evidence="1" key="1">
    <citation type="journal article" date="2015" name="Nature">
        <title>Complex archaea that bridge the gap between prokaryotes and eukaryotes.</title>
        <authorList>
            <person name="Spang A."/>
            <person name="Saw J.H."/>
            <person name="Jorgensen S.L."/>
            <person name="Zaremba-Niedzwiedzka K."/>
            <person name="Martijn J."/>
            <person name="Lind A.E."/>
            <person name="van Eijk R."/>
            <person name="Schleper C."/>
            <person name="Guy L."/>
            <person name="Ettema T.J."/>
        </authorList>
    </citation>
    <scope>NUCLEOTIDE SEQUENCE</scope>
</reference>
<name>A0A0F8Z670_9ZZZZ</name>
<comment type="caution">
    <text evidence="1">The sequence shown here is derived from an EMBL/GenBank/DDBJ whole genome shotgun (WGS) entry which is preliminary data.</text>
</comment>
<organism evidence="1">
    <name type="scientific">marine sediment metagenome</name>
    <dbReference type="NCBI Taxonomy" id="412755"/>
    <lineage>
        <taxon>unclassified sequences</taxon>
        <taxon>metagenomes</taxon>
        <taxon>ecological metagenomes</taxon>
    </lineage>
</organism>